<sequence>MALYLVKFDQLITAALALVALAVVIFVIKTESTNKQRQAEAEPWTGPGKPLLFPCITTHTRLVPKQHSFVYSYLVVGVPVGWTGVCGGMISVATDSPTAERKEIKKGWYHIDAEDYLERGYGDLGLCGKLDSFLKSERIEPEQYPHAYFVTAAKFLGYHFNPISFWYLYDTEKQLKAIVLEVNNTFGERRMYYLPLVLTERNGEESSKKGTLLFKQAWPKDFHVSPFNSRKGSYELLANDPLAPNMQGAGPIAVTVVLRTSDKDSKLVARLFTERQEKKTEAGATTAIHSLDPAVMSLWQKTKFLAAWWWVGFATFPRIVKHAGILFFRKRLHVWFRPEPLAESMSRSADSTETMLESAFSLYLQHLVSNVNDKEDEAGSNKPLACHHL</sequence>
<proteinExistence type="predicted"/>
<dbReference type="InterPro" id="IPR010775">
    <property type="entry name" value="DUF1365"/>
</dbReference>
<evidence type="ECO:0000313" key="2">
    <source>
        <dbReference type="EMBL" id="KAL1899868.1"/>
    </source>
</evidence>
<evidence type="ECO:0008006" key="4">
    <source>
        <dbReference type="Google" id="ProtNLM"/>
    </source>
</evidence>
<feature type="transmembrane region" description="Helical" evidence="1">
    <location>
        <begin position="12"/>
        <end position="28"/>
    </location>
</feature>
<gene>
    <name evidence="2" type="ORF">Sste5346_002734</name>
</gene>
<keyword evidence="1" id="KW-0812">Transmembrane</keyword>
<evidence type="ECO:0000313" key="3">
    <source>
        <dbReference type="Proteomes" id="UP001583186"/>
    </source>
</evidence>
<organism evidence="2 3">
    <name type="scientific">Sporothrix stenoceras</name>
    <dbReference type="NCBI Taxonomy" id="5173"/>
    <lineage>
        <taxon>Eukaryota</taxon>
        <taxon>Fungi</taxon>
        <taxon>Dikarya</taxon>
        <taxon>Ascomycota</taxon>
        <taxon>Pezizomycotina</taxon>
        <taxon>Sordariomycetes</taxon>
        <taxon>Sordariomycetidae</taxon>
        <taxon>Ophiostomatales</taxon>
        <taxon>Ophiostomataceae</taxon>
        <taxon>Sporothrix</taxon>
    </lineage>
</organism>
<dbReference type="PANTHER" id="PTHR33973:SF4">
    <property type="entry name" value="OS07G0153300 PROTEIN"/>
    <property type="match status" value="1"/>
</dbReference>
<dbReference type="EMBL" id="JAWCUI010000011">
    <property type="protein sequence ID" value="KAL1899868.1"/>
    <property type="molecule type" value="Genomic_DNA"/>
</dbReference>
<keyword evidence="1" id="KW-0472">Membrane</keyword>
<name>A0ABR3ZGM2_9PEZI</name>
<protein>
    <recommendedName>
        <fullName evidence="4">DUF1365 domain containing protein</fullName>
    </recommendedName>
</protein>
<keyword evidence="1" id="KW-1133">Transmembrane helix</keyword>
<dbReference type="Proteomes" id="UP001583186">
    <property type="component" value="Unassembled WGS sequence"/>
</dbReference>
<evidence type="ECO:0000256" key="1">
    <source>
        <dbReference type="SAM" id="Phobius"/>
    </source>
</evidence>
<keyword evidence="3" id="KW-1185">Reference proteome</keyword>
<dbReference type="Pfam" id="PF07103">
    <property type="entry name" value="DUF1365"/>
    <property type="match status" value="1"/>
</dbReference>
<feature type="transmembrane region" description="Helical" evidence="1">
    <location>
        <begin position="70"/>
        <end position="93"/>
    </location>
</feature>
<accession>A0ABR3ZGM2</accession>
<reference evidence="2 3" key="1">
    <citation type="journal article" date="2024" name="IMA Fungus">
        <title>IMA Genome - F19 : A genome assembly and annotation guide to empower mycologists, including annotated draft genome sequences of Ceratocystis pirilliformis, Diaporthe australafricana, Fusarium ophioides, Paecilomyces lecythidis, and Sporothrix stenoceras.</title>
        <authorList>
            <person name="Aylward J."/>
            <person name="Wilson A.M."/>
            <person name="Visagie C.M."/>
            <person name="Spraker J."/>
            <person name="Barnes I."/>
            <person name="Buitendag C."/>
            <person name="Ceriani C."/>
            <person name="Del Mar Angel L."/>
            <person name="du Plessis D."/>
            <person name="Fuchs T."/>
            <person name="Gasser K."/>
            <person name="Kramer D."/>
            <person name="Li W."/>
            <person name="Munsamy K."/>
            <person name="Piso A."/>
            <person name="Price J.L."/>
            <person name="Sonnekus B."/>
            <person name="Thomas C."/>
            <person name="van der Nest A."/>
            <person name="van Dijk A."/>
            <person name="van Heerden A."/>
            <person name="van Vuuren N."/>
            <person name="Yilmaz N."/>
            <person name="Duong T.A."/>
            <person name="van der Merwe N.A."/>
            <person name="Wingfield M.J."/>
            <person name="Wingfield B.D."/>
        </authorList>
    </citation>
    <scope>NUCLEOTIDE SEQUENCE [LARGE SCALE GENOMIC DNA]</scope>
    <source>
        <strain evidence="2 3">CMW 5346</strain>
    </source>
</reference>
<comment type="caution">
    <text evidence="2">The sequence shown here is derived from an EMBL/GenBank/DDBJ whole genome shotgun (WGS) entry which is preliminary data.</text>
</comment>
<dbReference type="PANTHER" id="PTHR33973">
    <property type="entry name" value="OS07G0153300 PROTEIN"/>
    <property type="match status" value="1"/>
</dbReference>